<gene>
    <name evidence="1" type="ORF">SURPRISE13_061</name>
</gene>
<organism evidence="1">
    <name type="scientific">Burkholderia phage vB_BgluM-SURPRISE13</name>
    <dbReference type="NCBI Taxonomy" id="3159457"/>
    <lineage>
        <taxon>Viruses</taxon>
    </lineage>
</organism>
<dbReference type="InterPro" id="IPR055618">
    <property type="entry name" value="DUF7194"/>
</dbReference>
<name>A0AAU7PFK9_9VIRU</name>
<dbReference type="EMBL" id="PP856017">
    <property type="protein sequence ID" value="XBS47652.1"/>
    <property type="molecule type" value="Genomic_DNA"/>
</dbReference>
<protein>
    <submittedName>
        <fullName evidence="1">Uncharacterized protein</fullName>
    </submittedName>
</protein>
<evidence type="ECO:0000313" key="1">
    <source>
        <dbReference type="EMBL" id="XBS47652.1"/>
    </source>
</evidence>
<proteinExistence type="predicted"/>
<sequence>MASELLPGIGASGDWSLKTPLDSKYTAGLAYTCKAIRKISEMVANGIDVLNMVYIPNGLDQTAYDSDVQNDYSIITLQSAAGALLLVPSSYLAGWPSGDSVPYVVMGMIINLGPIPNTIDPTFLTDKVAPVIKAALGLDPEIQYATLSETTNKTYDDHVAQEATRTAAITDENSDYVKRLNAEADLTAAQAQIAALQQFIIDAGLAVPTSS</sequence>
<dbReference type="Pfam" id="PF23824">
    <property type="entry name" value="DUF7194"/>
    <property type="match status" value="1"/>
</dbReference>
<accession>A0AAU7PFK9</accession>
<reference evidence="1" key="1">
    <citation type="submission" date="2024-05" db="EMBL/GenBank/DDBJ databases">
        <title>Isolation and characterization of the novel Burkholderia jumbo bacteriophage Surprise13.</title>
        <authorList>
            <person name="Supina B.S.I."/>
            <person name="Dennis J."/>
        </authorList>
    </citation>
    <scope>NUCLEOTIDE SEQUENCE</scope>
</reference>